<feature type="non-terminal residue" evidence="2">
    <location>
        <position position="189"/>
    </location>
</feature>
<keyword evidence="1" id="KW-0812">Transmembrane</keyword>
<evidence type="ECO:0000313" key="3">
    <source>
        <dbReference type="Proteomes" id="UP000886891"/>
    </source>
</evidence>
<feature type="transmembrane region" description="Helical" evidence="1">
    <location>
        <begin position="72"/>
        <end position="93"/>
    </location>
</feature>
<gene>
    <name evidence="2" type="ORF">IAB14_07455</name>
</gene>
<accession>A0A9D1NDA1</accession>
<feature type="transmembrane region" description="Helical" evidence="1">
    <location>
        <begin position="34"/>
        <end position="52"/>
    </location>
</feature>
<comment type="caution">
    <text evidence="2">The sequence shown here is derived from an EMBL/GenBank/DDBJ whole genome shotgun (WGS) entry which is preliminary data.</text>
</comment>
<keyword evidence="1" id="KW-0472">Membrane</keyword>
<organism evidence="2 3">
    <name type="scientific">Candidatus Stercoripulliclostridium merdipullorum</name>
    <dbReference type="NCBI Taxonomy" id="2840952"/>
    <lineage>
        <taxon>Bacteria</taxon>
        <taxon>Bacillati</taxon>
        <taxon>Bacillota</taxon>
        <taxon>Clostridia</taxon>
        <taxon>Eubacteriales</taxon>
        <taxon>Candidatus Stercoripulliclostridium</taxon>
    </lineage>
</organism>
<reference evidence="2" key="2">
    <citation type="journal article" date="2021" name="PeerJ">
        <title>Extensive microbial diversity within the chicken gut microbiome revealed by metagenomics and culture.</title>
        <authorList>
            <person name="Gilroy R."/>
            <person name="Ravi A."/>
            <person name="Getino M."/>
            <person name="Pursley I."/>
            <person name="Horton D.L."/>
            <person name="Alikhan N.F."/>
            <person name="Baker D."/>
            <person name="Gharbi K."/>
            <person name="Hall N."/>
            <person name="Watson M."/>
            <person name="Adriaenssens E.M."/>
            <person name="Foster-Nyarko E."/>
            <person name="Jarju S."/>
            <person name="Secka A."/>
            <person name="Antonio M."/>
            <person name="Oren A."/>
            <person name="Chaudhuri R.R."/>
            <person name="La Ragione R."/>
            <person name="Hildebrand F."/>
            <person name="Pallen M.J."/>
        </authorList>
    </citation>
    <scope>NUCLEOTIDE SEQUENCE</scope>
    <source>
        <strain evidence="2">23406</strain>
    </source>
</reference>
<protein>
    <submittedName>
        <fullName evidence="2">AI-2E family transporter</fullName>
    </submittedName>
</protein>
<sequence>MKRGTKLLLAVAAALLIIFNLDRSLDLFGKIGRAAAPLGIGLILALILNVFVRFFDEIVFLKIGRKKLKRTLSLITVAIVFFGGMTGLGFLIVPELIANVNSVKTLFPSLQSGDLSAVLGDGTIGTFVAEHFSGWIAEGAKSVANAIPDAKEALKSIVSSAGNFLMGLLLGVLMIAEKEEIAGGLKKMA</sequence>
<dbReference type="AlphaFoldDB" id="A0A9D1NDA1"/>
<feature type="transmembrane region" description="Helical" evidence="1">
    <location>
        <begin position="157"/>
        <end position="176"/>
    </location>
</feature>
<evidence type="ECO:0000256" key="1">
    <source>
        <dbReference type="SAM" id="Phobius"/>
    </source>
</evidence>
<evidence type="ECO:0000313" key="2">
    <source>
        <dbReference type="EMBL" id="HIV00930.1"/>
    </source>
</evidence>
<dbReference type="EMBL" id="DVOH01000060">
    <property type="protein sequence ID" value="HIV00930.1"/>
    <property type="molecule type" value="Genomic_DNA"/>
</dbReference>
<keyword evidence="1" id="KW-1133">Transmembrane helix</keyword>
<proteinExistence type="predicted"/>
<name>A0A9D1NDA1_9FIRM</name>
<dbReference type="Proteomes" id="UP000886891">
    <property type="component" value="Unassembled WGS sequence"/>
</dbReference>
<reference evidence="2" key="1">
    <citation type="submission" date="2020-10" db="EMBL/GenBank/DDBJ databases">
        <authorList>
            <person name="Gilroy R."/>
        </authorList>
    </citation>
    <scope>NUCLEOTIDE SEQUENCE</scope>
    <source>
        <strain evidence="2">23406</strain>
    </source>
</reference>